<feature type="non-terminal residue" evidence="2">
    <location>
        <position position="1"/>
    </location>
</feature>
<feature type="region of interest" description="Disordered" evidence="1">
    <location>
        <begin position="132"/>
        <end position="177"/>
    </location>
</feature>
<evidence type="ECO:0000313" key="2">
    <source>
        <dbReference type="EMBL" id="GFA98500.1"/>
    </source>
</evidence>
<name>A0A699KK12_TANCI</name>
<comment type="caution">
    <text evidence="2">The sequence shown here is derived from an EMBL/GenBank/DDBJ whole genome shotgun (WGS) entry which is preliminary data.</text>
</comment>
<feature type="region of interest" description="Disordered" evidence="1">
    <location>
        <begin position="44"/>
        <end position="65"/>
    </location>
</feature>
<feature type="compositionally biased region" description="Basic residues" evidence="1">
    <location>
        <begin position="166"/>
        <end position="177"/>
    </location>
</feature>
<feature type="non-terminal residue" evidence="2">
    <location>
        <position position="177"/>
    </location>
</feature>
<feature type="compositionally biased region" description="Polar residues" evidence="1">
    <location>
        <begin position="56"/>
        <end position="65"/>
    </location>
</feature>
<feature type="compositionally biased region" description="Basic and acidic residues" evidence="1">
    <location>
        <begin position="145"/>
        <end position="157"/>
    </location>
</feature>
<dbReference type="AlphaFoldDB" id="A0A699KK12"/>
<protein>
    <submittedName>
        <fullName evidence="2">Probable WRKY transcription factor 70</fullName>
    </submittedName>
</protein>
<gene>
    <name evidence="2" type="ORF">Tci_670472</name>
</gene>
<reference evidence="2" key="1">
    <citation type="journal article" date="2019" name="Sci. Rep.">
        <title>Draft genome of Tanacetum cinerariifolium, the natural source of mosquito coil.</title>
        <authorList>
            <person name="Yamashiro T."/>
            <person name="Shiraishi A."/>
            <person name="Satake H."/>
            <person name="Nakayama K."/>
        </authorList>
    </citation>
    <scope>NUCLEOTIDE SEQUENCE</scope>
</reference>
<proteinExistence type="predicted"/>
<dbReference type="EMBL" id="BKCJ010527555">
    <property type="protein sequence ID" value="GFA98500.1"/>
    <property type="molecule type" value="Genomic_DNA"/>
</dbReference>
<feature type="compositionally biased region" description="Polar residues" evidence="1">
    <location>
        <begin position="132"/>
        <end position="144"/>
    </location>
</feature>
<evidence type="ECO:0000256" key="1">
    <source>
        <dbReference type="SAM" id="MobiDB-lite"/>
    </source>
</evidence>
<organism evidence="2">
    <name type="scientific">Tanacetum cinerariifolium</name>
    <name type="common">Dalmatian daisy</name>
    <name type="synonym">Chrysanthemum cinerariifolium</name>
    <dbReference type="NCBI Taxonomy" id="118510"/>
    <lineage>
        <taxon>Eukaryota</taxon>
        <taxon>Viridiplantae</taxon>
        <taxon>Streptophyta</taxon>
        <taxon>Embryophyta</taxon>
        <taxon>Tracheophyta</taxon>
        <taxon>Spermatophyta</taxon>
        <taxon>Magnoliopsida</taxon>
        <taxon>eudicotyledons</taxon>
        <taxon>Gunneridae</taxon>
        <taxon>Pentapetalae</taxon>
        <taxon>asterids</taxon>
        <taxon>campanulids</taxon>
        <taxon>Asterales</taxon>
        <taxon>Asteraceae</taxon>
        <taxon>Asteroideae</taxon>
        <taxon>Anthemideae</taxon>
        <taxon>Anthemidinae</taxon>
        <taxon>Tanacetum</taxon>
    </lineage>
</organism>
<feature type="compositionally biased region" description="Acidic residues" evidence="1">
    <location>
        <begin position="44"/>
        <end position="53"/>
    </location>
</feature>
<sequence length="177" mass="20425">DRTLTRLEELRFLATTTKDLDDVDAYWIKKQKRLIRNKLKNDLGAEDDEDEDESNTRNYFMESSSTWPGNLLSNRSIKAIQELTQGKHLTIKLRELLEQPEKTESDRKSMDGVVAQILGMFENTLSALNYSSNETSRIPTSGDTRSPRSWDDQKSEDSSESVKTITPRKTKRGCYKR</sequence>
<accession>A0A699KK12</accession>